<keyword evidence="2" id="KW-1185">Reference proteome</keyword>
<dbReference type="Pfam" id="PF09492">
    <property type="entry name" value="Pec_lyase"/>
    <property type="match status" value="1"/>
</dbReference>
<dbReference type="RefSeq" id="WP_220161655.1">
    <property type="nucleotide sequence ID" value="NZ_CP080507.1"/>
</dbReference>
<dbReference type="EMBL" id="CP080507">
    <property type="protein sequence ID" value="QYM78551.1"/>
    <property type="molecule type" value="Genomic_DNA"/>
</dbReference>
<dbReference type="GO" id="GO:0016829">
    <property type="term" value="F:lyase activity"/>
    <property type="evidence" value="ECO:0007669"/>
    <property type="project" value="UniProtKB-KW"/>
</dbReference>
<accession>A0A8F9XKU2</accession>
<dbReference type="Proteomes" id="UP000825051">
    <property type="component" value="Chromosome"/>
</dbReference>
<reference evidence="1" key="1">
    <citation type="submission" date="2021-08" db="EMBL/GenBank/DDBJ databases">
        <title>Genome of a novel bacterium of the phylum Verrucomicrobia, Oleiharenicola sp. KSB-15.</title>
        <authorList>
            <person name="Chung J.-H."/>
            <person name="Ahn J.-H."/>
            <person name="Yoon Y."/>
            <person name="Kim D.-Y."/>
            <person name="An S.-H."/>
            <person name="Park I."/>
            <person name="Yeon J."/>
        </authorList>
    </citation>
    <scope>NUCLEOTIDE SEQUENCE</scope>
    <source>
        <strain evidence="1">KSB-15</strain>
    </source>
</reference>
<gene>
    <name evidence="1" type="ORF">K0B96_14795</name>
</gene>
<dbReference type="KEGG" id="ole:K0B96_14795"/>
<organism evidence="1 2">
    <name type="scientific">Horticoccus luteus</name>
    <dbReference type="NCBI Taxonomy" id="2862869"/>
    <lineage>
        <taxon>Bacteria</taxon>
        <taxon>Pseudomonadati</taxon>
        <taxon>Verrucomicrobiota</taxon>
        <taxon>Opitutia</taxon>
        <taxon>Opitutales</taxon>
        <taxon>Opitutaceae</taxon>
        <taxon>Horticoccus</taxon>
    </lineage>
</organism>
<dbReference type="Gene3D" id="1.50.10.20">
    <property type="match status" value="1"/>
</dbReference>
<protein>
    <submittedName>
        <fullName evidence="1">Pectate lyase</fullName>
    </submittedName>
</protein>
<dbReference type="SUPFAM" id="SSF81853">
    <property type="entry name" value="Family 10 polysaccharide lyase"/>
    <property type="match status" value="1"/>
</dbReference>
<sequence>MMKHETNDGKEAHDSVPTARRWRAAALVGMGLAAVLPAALSAAEAPRDLRSEATAALKRAATFYRTQVASHGGYAYFYTPDLSERWGEGVGTRDQVWVEPPGTPAVGRAYLEAYAATHDPFYLEAATETGQALVYGQLKSGGWRQTIDFNPKGDRSGDYRNGRGHGMNYSSLDDDQTQAAIQFMVRLDQALDFKNEKIHEVTLFALNSLLQAQFPNGGFPQGWKEPAPNKPIIKAHYPKEWPRLWPHEAYHTYYTLNDGLVGTVSDALLLAYETYHDERYKQALARLGDFLILAQMPEPQPAWCQQYNFNMEPTWARKFEPPAVCGLESEDAVKTLMKIYRVTGDRKYLAPLPRAIAYLQTCLLPDGRMPRYRELETNRPLYMNRKPGVSGSSNAPGYYDLTYSDKDLPKHYGWKQPSSINELAAEFAAIDQPGAAKVVDGQTFTEAGKLIAVARVAGQEATAEELAPDVQRIIAALDDQGRWITTHDGSKLVGQPNFKKGFRYIGSNVFNHHVEQLSAYIAATAK</sequence>
<dbReference type="AlphaFoldDB" id="A0A8F9XKU2"/>
<evidence type="ECO:0000313" key="2">
    <source>
        <dbReference type="Proteomes" id="UP000825051"/>
    </source>
</evidence>
<proteinExistence type="predicted"/>
<evidence type="ECO:0000313" key="1">
    <source>
        <dbReference type="EMBL" id="QYM78551.1"/>
    </source>
</evidence>
<name>A0A8F9XKU2_9BACT</name>
<keyword evidence="1" id="KW-0456">Lyase</keyword>
<dbReference type="InterPro" id="IPR012669">
    <property type="entry name" value="Pectate_lyase"/>
</dbReference>